<dbReference type="PANTHER" id="PTHR10887:SF479">
    <property type="entry name" value="DNA2_NAM7 HELICASE HELICASE DOMAIN-CONTAINING PROTEIN"/>
    <property type="match status" value="1"/>
</dbReference>
<accession>A0AAV5CV44</accession>
<protein>
    <submittedName>
        <fullName evidence="7">Uncharacterized protein</fullName>
    </submittedName>
</protein>
<keyword evidence="4" id="KW-0067">ATP-binding</keyword>
<keyword evidence="1" id="KW-0547">Nucleotide-binding</keyword>
<dbReference type="PANTHER" id="PTHR10887">
    <property type="entry name" value="DNA2/NAM7 HELICASE FAMILY"/>
    <property type="match status" value="1"/>
</dbReference>
<evidence type="ECO:0000256" key="4">
    <source>
        <dbReference type="ARBA" id="ARBA00022840"/>
    </source>
</evidence>
<dbReference type="Pfam" id="PF13087">
    <property type="entry name" value="AAA_12"/>
    <property type="match status" value="1"/>
</dbReference>
<evidence type="ECO:0000313" key="8">
    <source>
        <dbReference type="Proteomes" id="UP001054889"/>
    </source>
</evidence>
<dbReference type="InterPro" id="IPR041677">
    <property type="entry name" value="DNA2/NAM7_AAA_11"/>
</dbReference>
<feature type="domain" description="DNA2/NAM7 helicase helicase" evidence="5">
    <location>
        <begin position="5"/>
        <end position="50"/>
    </location>
</feature>
<dbReference type="GO" id="GO:0016787">
    <property type="term" value="F:hydrolase activity"/>
    <property type="evidence" value="ECO:0007669"/>
    <property type="project" value="UniProtKB-KW"/>
</dbReference>
<comment type="caution">
    <text evidence="7">The sequence shown here is derived from an EMBL/GenBank/DDBJ whole genome shotgun (WGS) entry which is preliminary data.</text>
</comment>
<dbReference type="GO" id="GO:0004386">
    <property type="term" value="F:helicase activity"/>
    <property type="evidence" value="ECO:0007669"/>
    <property type="project" value="UniProtKB-KW"/>
</dbReference>
<dbReference type="Pfam" id="PF13086">
    <property type="entry name" value="AAA_11"/>
    <property type="match status" value="1"/>
</dbReference>
<dbReference type="CDD" id="cd18808">
    <property type="entry name" value="SF1_C_Upf1"/>
    <property type="match status" value="1"/>
</dbReference>
<dbReference type="GO" id="GO:0005694">
    <property type="term" value="C:chromosome"/>
    <property type="evidence" value="ECO:0007669"/>
    <property type="project" value="UniProtKB-ARBA"/>
</dbReference>
<keyword evidence="2" id="KW-0378">Hydrolase</keyword>
<evidence type="ECO:0000256" key="3">
    <source>
        <dbReference type="ARBA" id="ARBA00022806"/>
    </source>
</evidence>
<dbReference type="InterPro" id="IPR047187">
    <property type="entry name" value="SF1_C_Upf1"/>
</dbReference>
<gene>
    <name evidence="7" type="primary">ga19258</name>
    <name evidence="7" type="ORF">PR202_ga19258</name>
</gene>
<keyword evidence="3" id="KW-0347">Helicase</keyword>
<dbReference type="InterPro" id="IPR045055">
    <property type="entry name" value="DNA2/NAM7-like"/>
</dbReference>
<dbReference type="SUPFAM" id="SSF52540">
    <property type="entry name" value="P-loop containing nucleoside triphosphate hydrolases"/>
    <property type="match status" value="1"/>
</dbReference>
<evidence type="ECO:0000256" key="2">
    <source>
        <dbReference type="ARBA" id="ARBA00022801"/>
    </source>
</evidence>
<proteinExistence type="predicted"/>
<reference evidence="7" key="1">
    <citation type="journal article" date="2018" name="DNA Res.">
        <title>Multiple hybrid de novo genome assembly of finger millet, an orphan allotetraploid crop.</title>
        <authorList>
            <person name="Hatakeyama M."/>
            <person name="Aluri S."/>
            <person name="Balachadran M.T."/>
            <person name="Sivarajan S.R."/>
            <person name="Patrignani A."/>
            <person name="Gruter S."/>
            <person name="Poveda L."/>
            <person name="Shimizu-Inatsugi R."/>
            <person name="Baeten J."/>
            <person name="Francoijs K.J."/>
            <person name="Nataraja K.N."/>
            <person name="Reddy Y.A.N."/>
            <person name="Phadnis S."/>
            <person name="Ravikumar R.L."/>
            <person name="Schlapbach R."/>
            <person name="Sreeman S.M."/>
            <person name="Shimizu K.K."/>
        </authorList>
    </citation>
    <scope>NUCLEOTIDE SEQUENCE</scope>
</reference>
<dbReference type="Proteomes" id="UP001054889">
    <property type="component" value="Unassembled WGS sequence"/>
</dbReference>
<dbReference type="AlphaFoldDB" id="A0AAV5CV44"/>
<dbReference type="InterPro" id="IPR027417">
    <property type="entry name" value="P-loop_NTPase"/>
</dbReference>
<organism evidence="7 8">
    <name type="scientific">Eleusine coracana subsp. coracana</name>
    <dbReference type="NCBI Taxonomy" id="191504"/>
    <lineage>
        <taxon>Eukaryota</taxon>
        <taxon>Viridiplantae</taxon>
        <taxon>Streptophyta</taxon>
        <taxon>Embryophyta</taxon>
        <taxon>Tracheophyta</taxon>
        <taxon>Spermatophyta</taxon>
        <taxon>Magnoliopsida</taxon>
        <taxon>Liliopsida</taxon>
        <taxon>Poales</taxon>
        <taxon>Poaceae</taxon>
        <taxon>PACMAD clade</taxon>
        <taxon>Chloridoideae</taxon>
        <taxon>Cynodonteae</taxon>
        <taxon>Eleusininae</taxon>
        <taxon>Eleusine</taxon>
    </lineage>
</organism>
<sequence length="319" mass="34640">MNGQKMDLLLIDEAAQLKECESLIPLQVSGLKHAVLIGDECQLPATVKSKVADSALLGRSLFERLSLLGHKKHLLNIQYRMHPSISVFPNVNFYDKKILDGPNVNHEGHERSYLHGAMFGPYSFINIDGREDPGRSKRNMAELTVIMEILHNLGKACRSIGQRVSVGVICPYAAQVEAIQHAVGDAKAMHPLALRVNSVDGLQGSEEDVIILSTVRSNSAGSIGFLSNVRRANVALTRARHCLWILGNAMTLRGSGSIWEELILDAMDRKCFFNWEDGTGASSSSSITSCINGAISCESGWNASADDICGVLGSLRLAD</sequence>
<evidence type="ECO:0000256" key="1">
    <source>
        <dbReference type="ARBA" id="ARBA00022741"/>
    </source>
</evidence>
<dbReference type="FunFam" id="3.40.50.300:FF:000326">
    <property type="entry name" value="P-loop containing nucleoside triphosphate hydrolase"/>
    <property type="match status" value="1"/>
</dbReference>
<dbReference type="GO" id="GO:0005524">
    <property type="term" value="F:ATP binding"/>
    <property type="evidence" value="ECO:0007669"/>
    <property type="project" value="UniProtKB-KW"/>
</dbReference>
<dbReference type="InterPro" id="IPR041679">
    <property type="entry name" value="DNA2/NAM7-like_C"/>
</dbReference>
<name>A0AAV5CV44_ELECO</name>
<dbReference type="EMBL" id="BQKI01000009">
    <property type="protein sequence ID" value="GJN01953.1"/>
    <property type="molecule type" value="Genomic_DNA"/>
</dbReference>
<keyword evidence="8" id="KW-1185">Reference proteome</keyword>
<dbReference type="Gene3D" id="3.40.50.300">
    <property type="entry name" value="P-loop containing nucleotide triphosphate hydrolases"/>
    <property type="match status" value="2"/>
</dbReference>
<evidence type="ECO:0000259" key="6">
    <source>
        <dbReference type="Pfam" id="PF13087"/>
    </source>
</evidence>
<evidence type="ECO:0000259" key="5">
    <source>
        <dbReference type="Pfam" id="PF13086"/>
    </source>
</evidence>
<evidence type="ECO:0000313" key="7">
    <source>
        <dbReference type="EMBL" id="GJN01953.1"/>
    </source>
</evidence>
<reference evidence="7" key="2">
    <citation type="submission" date="2021-12" db="EMBL/GenBank/DDBJ databases">
        <title>Resequencing data analysis of finger millet.</title>
        <authorList>
            <person name="Hatakeyama M."/>
            <person name="Aluri S."/>
            <person name="Balachadran M.T."/>
            <person name="Sivarajan S.R."/>
            <person name="Poveda L."/>
            <person name="Shimizu-Inatsugi R."/>
            <person name="Schlapbach R."/>
            <person name="Sreeman S.M."/>
            <person name="Shimizu K.K."/>
        </authorList>
    </citation>
    <scope>NUCLEOTIDE SEQUENCE</scope>
</reference>
<feature type="domain" description="DNA2/NAM7 helicase-like C-terminal" evidence="6">
    <location>
        <begin position="57"/>
        <end position="249"/>
    </location>
</feature>